<evidence type="ECO:0000313" key="2">
    <source>
        <dbReference type="EMBL" id="NNU16042.1"/>
    </source>
</evidence>
<sequence length="47" mass="5337">MTEKHQNEQPKSKEERLEEGLEDTFPASDPPKANRVDTPSGDPKKDE</sequence>
<feature type="region of interest" description="Disordered" evidence="1">
    <location>
        <begin position="1"/>
        <end position="47"/>
    </location>
</feature>
<proteinExistence type="predicted"/>
<dbReference type="AlphaFoldDB" id="A0A7Y3W587"/>
<keyword evidence="3" id="KW-1185">Reference proteome</keyword>
<reference evidence="2 3" key="1">
    <citation type="submission" date="2020-05" db="EMBL/GenBank/DDBJ databases">
        <title>Parvularcula mediterraneae sp. nov., isolated from polypropylene straw from shallow seawater of the seashore of Laganas in Zakynthos island, Greece.</title>
        <authorList>
            <person name="Szabo I."/>
            <person name="Al-Omari J."/>
            <person name="Rado J."/>
            <person name="Szerdahelyi G.S."/>
        </authorList>
    </citation>
    <scope>NUCLEOTIDE SEQUENCE [LARGE SCALE GENOMIC DNA]</scope>
    <source>
        <strain evidence="2 3">ZS-1/3</strain>
    </source>
</reference>
<evidence type="ECO:0000256" key="1">
    <source>
        <dbReference type="SAM" id="MobiDB-lite"/>
    </source>
</evidence>
<dbReference type="EMBL" id="JABFCX010000002">
    <property type="protein sequence ID" value="NNU16042.1"/>
    <property type="molecule type" value="Genomic_DNA"/>
</dbReference>
<evidence type="ECO:0000313" key="3">
    <source>
        <dbReference type="Proteomes" id="UP000536835"/>
    </source>
</evidence>
<dbReference type="RefSeq" id="WP_173197953.1">
    <property type="nucleotide sequence ID" value="NZ_JABFCX010000002.1"/>
</dbReference>
<comment type="caution">
    <text evidence="2">The sequence shown here is derived from an EMBL/GenBank/DDBJ whole genome shotgun (WGS) entry which is preliminary data.</text>
</comment>
<name>A0A7Y3W587_9PROT</name>
<feature type="compositionally biased region" description="Basic and acidic residues" evidence="1">
    <location>
        <begin position="1"/>
        <end position="19"/>
    </location>
</feature>
<protein>
    <submittedName>
        <fullName evidence="2">Uncharacterized protein</fullName>
    </submittedName>
</protein>
<dbReference type="Proteomes" id="UP000536835">
    <property type="component" value="Unassembled WGS sequence"/>
</dbReference>
<accession>A0A7Y3W587</accession>
<organism evidence="2 3">
    <name type="scientific">Parvularcula mediterranea</name>
    <dbReference type="NCBI Taxonomy" id="2732508"/>
    <lineage>
        <taxon>Bacteria</taxon>
        <taxon>Pseudomonadati</taxon>
        <taxon>Pseudomonadota</taxon>
        <taxon>Alphaproteobacteria</taxon>
        <taxon>Parvularculales</taxon>
        <taxon>Parvularculaceae</taxon>
        <taxon>Parvularcula</taxon>
    </lineage>
</organism>
<gene>
    <name evidence="2" type="ORF">HK107_06875</name>
</gene>